<name>A0ABU1KZ55_9BURK</name>
<keyword evidence="4" id="KW-1185">Reference proteome</keyword>
<evidence type="ECO:0000259" key="2">
    <source>
        <dbReference type="Pfam" id="PF12697"/>
    </source>
</evidence>
<dbReference type="RefSeq" id="WP_310066612.1">
    <property type="nucleotide sequence ID" value="NZ_JAVDQN010000002.1"/>
</dbReference>
<dbReference type="InterPro" id="IPR052897">
    <property type="entry name" value="Sec-Metab_Biosynth_Hydrolase"/>
</dbReference>
<gene>
    <name evidence="3" type="ORF">J2776_002898</name>
</gene>
<evidence type="ECO:0000313" key="3">
    <source>
        <dbReference type="EMBL" id="MDR6376198.1"/>
    </source>
</evidence>
<comment type="caution">
    <text evidence="3">The sequence shown here is derived from an EMBL/GenBank/DDBJ whole genome shotgun (WGS) entry which is preliminary data.</text>
</comment>
<evidence type="ECO:0000313" key="4">
    <source>
        <dbReference type="Proteomes" id="UP001185254"/>
    </source>
</evidence>
<dbReference type="Proteomes" id="UP001185254">
    <property type="component" value="Unassembled WGS sequence"/>
</dbReference>
<dbReference type="Pfam" id="PF12697">
    <property type="entry name" value="Abhydrolase_6"/>
    <property type="match status" value="1"/>
</dbReference>
<sequence>MKSILGKILLWSATTFALCASLPGCGSSSASTNATVVLVHGAFADGASWSGVTPLLQKQGLKIVSVQLPRTSLNDDAAAVIRAIDAQPGPVILVGHSYGGAVITQAGTTSKVAALVYVAAFAPAEAQSINDLTSPFPKPAWQSGLVVDEGGYLTLSTDTYLTSFAPDVSKDTANVLATAQGAINARCLDDKVSVAAWKTKPSWWIYGDHDQIIPPALQQAEAKQIGANVSSVPGASHLVLVTHADAVAASILAAASATGNL</sequence>
<dbReference type="SUPFAM" id="SSF53474">
    <property type="entry name" value="alpha/beta-Hydrolases"/>
    <property type="match status" value="1"/>
</dbReference>
<feature type="chain" id="PRO_5045056094" evidence="1">
    <location>
        <begin position="18"/>
        <end position="261"/>
    </location>
</feature>
<dbReference type="InterPro" id="IPR000073">
    <property type="entry name" value="AB_hydrolase_1"/>
</dbReference>
<evidence type="ECO:0000256" key="1">
    <source>
        <dbReference type="SAM" id="SignalP"/>
    </source>
</evidence>
<protein>
    <submittedName>
        <fullName evidence="3">Pimeloyl-ACP methyl ester carboxylesterase</fullName>
    </submittedName>
</protein>
<accession>A0ABU1KZ55</accession>
<proteinExistence type="predicted"/>
<dbReference type="EMBL" id="JAVDQN010000002">
    <property type="protein sequence ID" value="MDR6376198.1"/>
    <property type="molecule type" value="Genomic_DNA"/>
</dbReference>
<dbReference type="PANTHER" id="PTHR37017">
    <property type="entry name" value="AB HYDROLASE-1 DOMAIN-CONTAINING PROTEIN-RELATED"/>
    <property type="match status" value="1"/>
</dbReference>
<reference evidence="3 4" key="1">
    <citation type="submission" date="2023-07" db="EMBL/GenBank/DDBJ databases">
        <title>Sorghum-associated microbial communities from plants grown in Nebraska, USA.</title>
        <authorList>
            <person name="Schachtman D."/>
        </authorList>
    </citation>
    <scope>NUCLEOTIDE SEQUENCE [LARGE SCALE GENOMIC DNA]</scope>
    <source>
        <strain evidence="3 4">DS1039</strain>
    </source>
</reference>
<feature type="signal peptide" evidence="1">
    <location>
        <begin position="1"/>
        <end position="17"/>
    </location>
</feature>
<dbReference type="PANTHER" id="PTHR37017:SF11">
    <property type="entry name" value="ESTERASE_LIPASE_THIOESTERASE DOMAIN-CONTAINING PROTEIN"/>
    <property type="match status" value="1"/>
</dbReference>
<organism evidence="3 4">
    <name type="scientific">Paraburkholderia caledonica</name>
    <dbReference type="NCBI Taxonomy" id="134536"/>
    <lineage>
        <taxon>Bacteria</taxon>
        <taxon>Pseudomonadati</taxon>
        <taxon>Pseudomonadota</taxon>
        <taxon>Betaproteobacteria</taxon>
        <taxon>Burkholderiales</taxon>
        <taxon>Burkholderiaceae</taxon>
        <taxon>Paraburkholderia</taxon>
    </lineage>
</organism>
<keyword evidence="1" id="KW-0732">Signal</keyword>
<dbReference type="InterPro" id="IPR029058">
    <property type="entry name" value="AB_hydrolase_fold"/>
</dbReference>
<feature type="domain" description="AB hydrolase-1" evidence="2">
    <location>
        <begin position="36"/>
        <end position="249"/>
    </location>
</feature>
<dbReference type="Gene3D" id="3.40.50.1820">
    <property type="entry name" value="alpha/beta hydrolase"/>
    <property type="match status" value="1"/>
</dbReference>